<dbReference type="Proteomes" id="UP000777935">
    <property type="component" value="Unassembled WGS sequence"/>
</dbReference>
<dbReference type="EMBL" id="JABUFE010000006">
    <property type="protein sequence ID" value="NSX55464.1"/>
    <property type="molecule type" value="Genomic_DNA"/>
</dbReference>
<dbReference type="RefSeq" id="WP_174138494.1">
    <property type="nucleotide sequence ID" value="NZ_JABUFE010000006.1"/>
</dbReference>
<evidence type="ECO:0000256" key="1">
    <source>
        <dbReference type="SAM" id="SignalP"/>
    </source>
</evidence>
<gene>
    <name evidence="2" type="ORF">HRQ87_11675</name>
</gene>
<keyword evidence="3" id="KW-1185">Reference proteome</keyword>
<feature type="signal peptide" evidence="1">
    <location>
        <begin position="1"/>
        <end position="21"/>
    </location>
</feature>
<dbReference type="Pfam" id="PF06764">
    <property type="entry name" value="DUF1223"/>
    <property type="match status" value="1"/>
</dbReference>
<proteinExistence type="predicted"/>
<reference evidence="2 3" key="1">
    <citation type="submission" date="2020-06" db="EMBL/GenBank/DDBJ databases">
        <title>Sulfitobacter algicola sp. nov., isolated from green algae.</title>
        <authorList>
            <person name="Wang C."/>
        </authorList>
    </citation>
    <scope>NUCLEOTIDE SEQUENCE [LARGE SCALE GENOMIC DNA]</scope>
    <source>
        <strain evidence="2 3">1151</strain>
    </source>
</reference>
<dbReference type="InterPro" id="IPR036249">
    <property type="entry name" value="Thioredoxin-like_sf"/>
</dbReference>
<dbReference type="PANTHER" id="PTHR36057">
    <property type="match status" value="1"/>
</dbReference>
<dbReference type="PANTHER" id="PTHR36057:SF1">
    <property type="entry name" value="LIPOPROTEIN LIPID ATTACHMENT SITE-LIKE PROTEIN, PUTATIVE (DUF1223)-RELATED"/>
    <property type="match status" value="1"/>
</dbReference>
<feature type="chain" id="PRO_5046325644" evidence="1">
    <location>
        <begin position="22"/>
        <end position="230"/>
    </location>
</feature>
<name>A0ABX2IY23_9RHOB</name>
<evidence type="ECO:0000313" key="2">
    <source>
        <dbReference type="EMBL" id="NSX55464.1"/>
    </source>
</evidence>
<accession>A0ABX2IY23</accession>
<dbReference type="InterPro" id="IPR010634">
    <property type="entry name" value="DUF1223"/>
</dbReference>
<dbReference type="SUPFAM" id="SSF52833">
    <property type="entry name" value="Thioredoxin-like"/>
    <property type="match status" value="1"/>
</dbReference>
<evidence type="ECO:0000313" key="3">
    <source>
        <dbReference type="Proteomes" id="UP000777935"/>
    </source>
</evidence>
<comment type="caution">
    <text evidence="2">The sequence shown here is derived from an EMBL/GenBank/DDBJ whole genome shotgun (WGS) entry which is preliminary data.</text>
</comment>
<keyword evidence="1" id="KW-0732">Signal</keyword>
<organism evidence="2 3">
    <name type="scientific">Parasulfitobacter algicola</name>
    <dbReference type="NCBI Taxonomy" id="2614809"/>
    <lineage>
        <taxon>Bacteria</taxon>
        <taxon>Pseudomonadati</taxon>
        <taxon>Pseudomonadota</taxon>
        <taxon>Alphaproteobacteria</taxon>
        <taxon>Rhodobacterales</taxon>
        <taxon>Roseobacteraceae</taxon>
        <taxon>Parasulfitobacter</taxon>
    </lineage>
</organism>
<protein>
    <submittedName>
        <fullName evidence="2">DUF1223 domain-containing protein</fullName>
    </submittedName>
</protein>
<sequence>MLRIIMSALFGLSSLCTITNADTTPVVVELYTSQGCSSCPPADKLLHELAARENVIALALHVDYWDYIGWKDRFADPMHTKRQKAYAHAAGSRTVYTPQMIIGGVDHVVGTRPMQVADMLQKHAAQNLPVQISLTRRGNIVRIEALSSVANPMIVQLVRYSPLETVEIKRGENAGRTLSYANVVTSWEKIDNWSGQEPFRKSIEAHGSSPVVVIIQKDGHGAIYGAAQLK</sequence>